<dbReference type="OrthoDB" id="9970435at2759"/>
<dbReference type="Pfam" id="PF03105">
    <property type="entry name" value="SPX"/>
    <property type="match status" value="1"/>
</dbReference>
<keyword evidence="2" id="KW-0472">Membrane</keyword>
<gene>
    <name evidence="7" type="ORF">F0562_005102</name>
</gene>
<dbReference type="PANTHER" id="PTHR10783:SF124">
    <property type="entry name" value="PHOSPHATE TRANSPORTER PHO1 HOMOLOG 9"/>
    <property type="match status" value="1"/>
</dbReference>
<evidence type="ECO:0000256" key="3">
    <source>
        <dbReference type="ARBA" id="ARBA00043939"/>
    </source>
</evidence>
<dbReference type="GO" id="GO:0005886">
    <property type="term" value="C:plasma membrane"/>
    <property type="evidence" value="ECO:0007669"/>
    <property type="project" value="UniProtKB-SubCell"/>
</dbReference>
<proteinExistence type="predicted"/>
<dbReference type="InterPro" id="IPR004331">
    <property type="entry name" value="SPX_dom"/>
</dbReference>
<evidence type="ECO:0000256" key="5">
    <source>
        <dbReference type="SAM" id="MobiDB-lite"/>
    </source>
</evidence>
<dbReference type="AlphaFoldDB" id="A0A5J5AH89"/>
<evidence type="ECO:0000256" key="1">
    <source>
        <dbReference type="ARBA" id="ARBA00004651"/>
    </source>
</evidence>
<protein>
    <recommendedName>
        <fullName evidence="6">SPX domain-containing protein</fullName>
    </recommendedName>
</protein>
<accession>A0A5J5AH89</accession>
<evidence type="ECO:0000256" key="2">
    <source>
        <dbReference type="ARBA" id="ARBA00022475"/>
    </source>
</evidence>
<dbReference type="PANTHER" id="PTHR10783">
    <property type="entry name" value="XENOTROPIC AND POLYTROPIC RETROVIRUS RECEPTOR 1-RELATED"/>
    <property type="match status" value="1"/>
</dbReference>
<feature type="coiled-coil region" evidence="4">
    <location>
        <begin position="149"/>
        <end position="176"/>
    </location>
</feature>
<comment type="function">
    <text evidence="3">May transport inorganic phosphate (Pi).</text>
</comment>
<feature type="domain" description="SPX" evidence="6">
    <location>
        <begin position="21"/>
        <end position="299"/>
    </location>
</feature>
<evidence type="ECO:0000259" key="6">
    <source>
        <dbReference type="PROSITE" id="PS51382"/>
    </source>
</evidence>
<dbReference type="EMBL" id="CM018043">
    <property type="protein sequence ID" value="KAA8530393.1"/>
    <property type="molecule type" value="Genomic_DNA"/>
</dbReference>
<keyword evidence="4" id="KW-0175">Coiled coil</keyword>
<keyword evidence="2" id="KW-1003">Cell membrane</keyword>
<dbReference type="GO" id="GO:0000822">
    <property type="term" value="F:inositol hexakisphosphate binding"/>
    <property type="evidence" value="ECO:0007669"/>
    <property type="project" value="TreeGrafter"/>
</dbReference>
<dbReference type="GO" id="GO:0006817">
    <property type="term" value="P:phosphate ion transport"/>
    <property type="evidence" value="ECO:0007669"/>
    <property type="project" value="TreeGrafter"/>
</dbReference>
<organism evidence="7 8">
    <name type="scientific">Nyssa sinensis</name>
    <dbReference type="NCBI Taxonomy" id="561372"/>
    <lineage>
        <taxon>Eukaryota</taxon>
        <taxon>Viridiplantae</taxon>
        <taxon>Streptophyta</taxon>
        <taxon>Embryophyta</taxon>
        <taxon>Tracheophyta</taxon>
        <taxon>Spermatophyta</taxon>
        <taxon>Magnoliopsida</taxon>
        <taxon>eudicotyledons</taxon>
        <taxon>Gunneridae</taxon>
        <taxon>Pentapetalae</taxon>
        <taxon>asterids</taxon>
        <taxon>Cornales</taxon>
        <taxon>Nyssaceae</taxon>
        <taxon>Nyssa</taxon>
    </lineage>
</organism>
<dbReference type="InterPro" id="IPR034092">
    <property type="entry name" value="PHO1_SPX"/>
</dbReference>
<feature type="region of interest" description="Disordered" evidence="5">
    <location>
        <begin position="198"/>
        <end position="217"/>
    </location>
</feature>
<dbReference type="GO" id="GO:0016036">
    <property type="term" value="P:cellular response to phosphate starvation"/>
    <property type="evidence" value="ECO:0007669"/>
    <property type="project" value="TreeGrafter"/>
</dbReference>
<dbReference type="PROSITE" id="PS51382">
    <property type="entry name" value="SPX"/>
    <property type="match status" value="1"/>
</dbReference>
<dbReference type="GO" id="GO:0005802">
    <property type="term" value="C:trans-Golgi network"/>
    <property type="evidence" value="ECO:0007669"/>
    <property type="project" value="TreeGrafter"/>
</dbReference>
<sequence>MFLFIEIDVISVDAEFQKKPMKFGKEFTSQMVHEWQEAYMDYHRLKTVLKDILHFRQKNTSSTIAATPKGSLKRRLSLYRAFSGLTSLYNSPRGSLETVNEDEVILVSAVQEEGSEGYYQTSFLMSSDHGGEYELVFFRRLDDEFNKVVKFYRAKVEIVVKEAEELNKQMNALIALRIKVDNPVVELQCAKEINLATNGSSSNAAPIPPTNTGRKPRMSNMDIIQEVEMSSEGMSNMDAIQEVEMTSEGMSNMDAIQEVEMSSVGNLEVEMRLANKPNSSNLRKSNKRRQILWASGQLH</sequence>
<dbReference type="CDD" id="cd14476">
    <property type="entry name" value="SPX_PHO1_like"/>
    <property type="match status" value="1"/>
</dbReference>
<evidence type="ECO:0000313" key="8">
    <source>
        <dbReference type="Proteomes" id="UP000325577"/>
    </source>
</evidence>
<evidence type="ECO:0000313" key="7">
    <source>
        <dbReference type="EMBL" id="KAA8530393.1"/>
    </source>
</evidence>
<name>A0A5J5AH89_9ASTE</name>
<comment type="subcellular location">
    <subcellularLocation>
        <location evidence="1">Cell membrane</location>
        <topology evidence="1">Multi-pass membrane protein</topology>
    </subcellularLocation>
</comment>
<keyword evidence="8" id="KW-1185">Reference proteome</keyword>
<reference evidence="7 8" key="1">
    <citation type="submission" date="2019-09" db="EMBL/GenBank/DDBJ databases">
        <title>A chromosome-level genome assembly of the Chinese tupelo Nyssa sinensis.</title>
        <authorList>
            <person name="Yang X."/>
            <person name="Kang M."/>
            <person name="Yang Y."/>
            <person name="Xiong H."/>
            <person name="Wang M."/>
            <person name="Zhang Z."/>
            <person name="Wang Z."/>
            <person name="Wu H."/>
            <person name="Ma T."/>
            <person name="Liu J."/>
            <person name="Xi Z."/>
        </authorList>
    </citation>
    <scope>NUCLEOTIDE SEQUENCE [LARGE SCALE GENOMIC DNA]</scope>
    <source>
        <strain evidence="7">J267</strain>
        <tissue evidence="7">Leaf</tissue>
    </source>
</reference>
<evidence type="ECO:0000256" key="4">
    <source>
        <dbReference type="SAM" id="Coils"/>
    </source>
</evidence>
<dbReference type="Proteomes" id="UP000325577">
    <property type="component" value="Linkage Group LG2"/>
</dbReference>